<dbReference type="OrthoDB" id="74835at2759"/>
<evidence type="ECO:0000256" key="3">
    <source>
        <dbReference type="SAM" id="MobiDB-lite"/>
    </source>
</evidence>
<evidence type="ECO:0000256" key="1">
    <source>
        <dbReference type="ARBA" id="ARBA00004201"/>
    </source>
</evidence>
<dbReference type="RefSeq" id="XP_020080976.1">
    <property type="nucleotide sequence ID" value="XM_020225387.1"/>
</dbReference>
<evidence type="ECO:0000313" key="6">
    <source>
        <dbReference type="Proteomes" id="UP000515123"/>
    </source>
</evidence>
<reference evidence="7 8" key="2">
    <citation type="submission" date="2025-04" db="UniProtKB">
        <authorList>
            <consortium name="RefSeq"/>
        </authorList>
    </citation>
    <scope>IDENTIFICATION</scope>
    <source>
        <tissue evidence="7 8">Leaf</tissue>
    </source>
</reference>
<dbReference type="Proteomes" id="UP000515123">
    <property type="component" value="Linkage group 19"/>
</dbReference>
<evidence type="ECO:0000313" key="7">
    <source>
        <dbReference type="RefSeq" id="XP_020080976.1"/>
    </source>
</evidence>
<evidence type="ECO:0000313" key="4">
    <source>
        <dbReference type="EMBL" id="OAY71467.1"/>
    </source>
</evidence>
<dbReference type="InterPro" id="IPR039900">
    <property type="entry name" value="Pat1-like"/>
</dbReference>
<comment type="subcellular location">
    <subcellularLocation>
        <location evidence="1">Cytoplasm</location>
        <location evidence="1">P-body</location>
    </subcellularLocation>
</comment>
<dbReference type="Gramene" id="Aco008405.1.mrna1">
    <property type="protein sequence ID" value="Aco008405.1.mrna1"/>
    <property type="gene ID" value="Aco008405.1.path1"/>
</dbReference>
<dbReference type="RefSeq" id="XP_020109668.1">
    <property type="nucleotide sequence ID" value="XM_020254079.1"/>
</dbReference>
<evidence type="ECO:0000313" key="8">
    <source>
        <dbReference type="RefSeq" id="XP_020109668.1"/>
    </source>
</evidence>
<proteinExistence type="predicted"/>
<dbReference type="Gramene" id="Aco030547.1.mrna1">
    <property type="protein sequence ID" value="Aco030547.1.mrna1"/>
    <property type="gene ID" value="Aco030547.1.path1"/>
</dbReference>
<dbReference type="PANTHER" id="PTHR21551">
    <property type="entry name" value="TOPOISOMERASE II-ASSOCIATED PROTEIN PAT1"/>
    <property type="match status" value="1"/>
</dbReference>
<dbReference type="Proteomes" id="UP000092600">
    <property type="component" value="Unassembled WGS sequence"/>
</dbReference>
<feature type="region of interest" description="Disordered" evidence="3">
    <location>
        <begin position="144"/>
        <end position="163"/>
    </location>
</feature>
<gene>
    <name evidence="8" type="primary">LOC109725033</name>
    <name evidence="7" type="synonym">LOC109704627</name>
    <name evidence="4" type="ORF">ACMD2_02739</name>
</gene>
<dbReference type="AlphaFoldDB" id="A0A199V308"/>
<sequence length="746" mass="82459">MARLEESVPSYGFANLSKSFSDAAQFDASQYEFFGKDVAEEVELGGLDDAADGRDGALGDEEDQFSYLGDRAEDEVLGSLSDVDDLVSTFSKLNKIVSEPKRTAVLGHRGSFSRESSTATDWALEPGFSNWLDQQILGADNAQDGKRWWSQPHPSSSSAHFRQRRPLYRTSSSPQQQQLYDPNEPIPVPKSPYNLYPPRQELPQTSPNNLHHRNIRSPPQRYPSLSSQISLAGIPRGPHYGGHQLGSAYYTPFLPNLMQQQNSLMPPQLLLARQQIRFNQVQPYLPHLNSPPETMNRFSPMHGMAEMSDPRAKSRQVGNGRPRFQSKYMSAEEIESISRIQQAATHSSDPYIDDYYHQACLAKKASNSETAHYFCPNITKSNSSQSRGKDDPQPYLHIDGLGRLPFSSIKRPRPLLEVDPFSLSVENKCSMKPLEQEAMLVARIIIENGFALLLDIDDINRLLQFTQPQDGGSQLRKRKQLLLEALAASLHLVDPFAAGKAMNSVGLTPNDDLLFLRLVSLPKGRKLLSQYLCLLTPGSDIARIVCMAIFRHLRFLFGSLPSDSGAAETTRNLASAASTCIRGMDLKSLSACLAAVVCSSEQPPLRPLGSASGDGASVVIISTLERATELLTNYHAAADYSAQNRVLWQASFDAFFGLLTDYCKSKYDSIMQSLAVQNPYGADVGSEVAKAVSREIPVELLWVSLPHTNEQQRKLLLDFARRSMPVTAYNAPEAGNGPITPESVHG</sequence>
<keyword evidence="6" id="KW-1185">Reference proteome</keyword>
<evidence type="ECO:0000256" key="2">
    <source>
        <dbReference type="ARBA" id="ARBA00022490"/>
    </source>
</evidence>
<organism evidence="4 5">
    <name type="scientific">Ananas comosus</name>
    <name type="common">Pineapple</name>
    <name type="synonym">Ananas ananas</name>
    <dbReference type="NCBI Taxonomy" id="4615"/>
    <lineage>
        <taxon>Eukaryota</taxon>
        <taxon>Viridiplantae</taxon>
        <taxon>Streptophyta</taxon>
        <taxon>Embryophyta</taxon>
        <taxon>Tracheophyta</taxon>
        <taxon>Spermatophyta</taxon>
        <taxon>Magnoliopsida</taxon>
        <taxon>Liliopsida</taxon>
        <taxon>Poales</taxon>
        <taxon>Bromeliaceae</taxon>
        <taxon>Bromelioideae</taxon>
        <taxon>Ananas</taxon>
    </lineage>
</organism>
<reference evidence="4 5" key="1">
    <citation type="journal article" date="2016" name="DNA Res.">
        <title>The draft genome of MD-2 pineapple using hybrid error correction of long reads.</title>
        <authorList>
            <person name="Redwan R.M."/>
            <person name="Saidin A."/>
            <person name="Kumar S.V."/>
        </authorList>
    </citation>
    <scope>NUCLEOTIDE SEQUENCE [LARGE SCALE GENOMIC DNA]</scope>
    <source>
        <strain evidence="5">cv. MD2</strain>
        <tissue evidence="4">Leaf</tissue>
    </source>
</reference>
<keyword evidence="2" id="KW-0963">Cytoplasm</keyword>
<dbReference type="STRING" id="4615.A0A199V308"/>
<feature type="compositionally biased region" description="Polar residues" evidence="3">
    <location>
        <begin position="169"/>
        <end position="180"/>
    </location>
</feature>
<evidence type="ECO:0000313" key="5">
    <source>
        <dbReference type="Proteomes" id="UP000092600"/>
    </source>
</evidence>
<dbReference type="GO" id="GO:0003723">
    <property type="term" value="F:RNA binding"/>
    <property type="evidence" value="ECO:0007669"/>
    <property type="project" value="TreeGrafter"/>
</dbReference>
<dbReference type="PANTHER" id="PTHR21551:SF0">
    <property type="entry name" value="PROTEIN ASSOCIATED WITH TOPO II RELATED-1, ISOFORM A"/>
    <property type="match status" value="1"/>
</dbReference>
<dbReference type="EMBL" id="LSRQ01003444">
    <property type="protein sequence ID" value="OAY71467.1"/>
    <property type="molecule type" value="Genomic_DNA"/>
</dbReference>
<feature type="region of interest" description="Disordered" evidence="3">
    <location>
        <begin position="168"/>
        <end position="225"/>
    </location>
</feature>
<dbReference type="GO" id="GO:0000290">
    <property type="term" value="P:deadenylation-dependent decapping of nuclear-transcribed mRNA"/>
    <property type="evidence" value="ECO:0007669"/>
    <property type="project" value="InterPro"/>
</dbReference>
<dbReference type="GeneID" id="109725033"/>
<dbReference type="GeneID" id="109704627"/>
<dbReference type="GO" id="GO:0033962">
    <property type="term" value="P:P-body assembly"/>
    <property type="evidence" value="ECO:0007669"/>
    <property type="project" value="TreeGrafter"/>
</dbReference>
<protein>
    <submittedName>
        <fullName evidence="4">Protein PAT 2</fullName>
    </submittedName>
    <submittedName>
        <fullName evidence="7">Uncharacterized protein LOC109704627</fullName>
    </submittedName>
    <submittedName>
        <fullName evidence="8">Uncharacterized protein LOC109725033</fullName>
    </submittedName>
</protein>
<accession>A0A199V308</accession>
<name>A0A199V308_ANACO</name>
<dbReference type="GO" id="GO:0000932">
    <property type="term" value="C:P-body"/>
    <property type="evidence" value="ECO:0007669"/>
    <property type="project" value="UniProtKB-SubCell"/>
</dbReference>